<evidence type="ECO:0000259" key="6">
    <source>
        <dbReference type="Pfam" id="PF00291"/>
    </source>
</evidence>
<dbReference type="SUPFAM" id="SSF53686">
    <property type="entry name" value="Tryptophan synthase beta subunit-like PLP-dependent enzymes"/>
    <property type="match status" value="1"/>
</dbReference>
<dbReference type="PANTHER" id="PTHR43780:SF2">
    <property type="entry name" value="1-AMINOCYCLOPROPANE-1-CARBOXYLATE DEAMINASE-RELATED"/>
    <property type="match status" value="1"/>
</dbReference>
<reference evidence="7 8" key="1">
    <citation type="journal article" date="2010" name="Stand. Genomic Sci.">
        <title>Complete genome sequence of Haliangium ochraceum type strain (SMP-2).</title>
        <authorList>
            <consortium name="US DOE Joint Genome Institute (JGI-PGF)"/>
            <person name="Ivanova N."/>
            <person name="Daum C."/>
            <person name="Lang E."/>
            <person name="Abt B."/>
            <person name="Kopitz M."/>
            <person name="Saunders E."/>
            <person name="Lapidus A."/>
            <person name="Lucas S."/>
            <person name="Glavina Del Rio T."/>
            <person name="Nolan M."/>
            <person name="Tice H."/>
            <person name="Copeland A."/>
            <person name="Cheng J.F."/>
            <person name="Chen F."/>
            <person name="Bruce D."/>
            <person name="Goodwin L."/>
            <person name="Pitluck S."/>
            <person name="Mavromatis K."/>
            <person name="Pati A."/>
            <person name="Mikhailova N."/>
            <person name="Chen A."/>
            <person name="Palaniappan K."/>
            <person name="Land M."/>
            <person name="Hauser L."/>
            <person name="Chang Y.J."/>
            <person name="Jeffries C.D."/>
            <person name="Detter J.C."/>
            <person name="Brettin T."/>
            <person name="Rohde M."/>
            <person name="Goker M."/>
            <person name="Bristow J."/>
            <person name="Markowitz V."/>
            <person name="Eisen J.A."/>
            <person name="Hugenholtz P."/>
            <person name="Kyrpides N.C."/>
            <person name="Klenk H.P."/>
        </authorList>
    </citation>
    <scope>NUCLEOTIDE SEQUENCE [LARGE SCALE GENOMIC DNA]</scope>
    <source>
        <strain evidence="8">DSM 14365 / CIP 107738 / JCM 11303 / AJ 13395 / SMP-2</strain>
    </source>
</reference>
<dbReference type="OrthoDB" id="9801249at2"/>
<dbReference type="STRING" id="502025.Hoch_5266"/>
<dbReference type="InterPro" id="IPR005966">
    <property type="entry name" value="D-Cys_desShydrase"/>
</dbReference>
<evidence type="ECO:0000256" key="1">
    <source>
        <dbReference type="ARBA" id="ARBA00001933"/>
    </source>
</evidence>
<feature type="domain" description="Tryptophan synthase beta chain-like PALP" evidence="6">
    <location>
        <begin position="12"/>
        <end position="321"/>
    </location>
</feature>
<dbReference type="InterPro" id="IPR036052">
    <property type="entry name" value="TrpB-like_PALP_sf"/>
</dbReference>
<dbReference type="GO" id="GO:0008660">
    <property type="term" value="F:1-aminocyclopropane-1-carboxylate deaminase activity"/>
    <property type="evidence" value="ECO:0007669"/>
    <property type="project" value="UniProtKB-EC"/>
</dbReference>
<dbReference type="eggNOG" id="COG2515">
    <property type="taxonomic scope" value="Bacteria"/>
</dbReference>
<evidence type="ECO:0000256" key="2">
    <source>
        <dbReference type="ARBA" id="ARBA00008639"/>
    </source>
</evidence>
<dbReference type="PANTHER" id="PTHR43780">
    <property type="entry name" value="1-AMINOCYCLOPROPANE-1-CARBOXYLATE DEAMINASE-RELATED"/>
    <property type="match status" value="1"/>
</dbReference>
<dbReference type="InterPro" id="IPR027278">
    <property type="entry name" value="ACCD_DCysDesulf"/>
</dbReference>
<organism evidence="7 8">
    <name type="scientific">Haliangium ochraceum (strain DSM 14365 / JCM 11303 / SMP-2)</name>
    <dbReference type="NCBI Taxonomy" id="502025"/>
    <lineage>
        <taxon>Bacteria</taxon>
        <taxon>Pseudomonadati</taxon>
        <taxon>Myxococcota</taxon>
        <taxon>Polyangia</taxon>
        <taxon>Haliangiales</taxon>
        <taxon>Kofleriaceae</taxon>
        <taxon>Haliangium</taxon>
    </lineage>
</organism>
<keyword evidence="8" id="KW-1185">Reference proteome</keyword>
<evidence type="ECO:0000256" key="3">
    <source>
        <dbReference type="ARBA" id="ARBA00022898"/>
    </source>
</evidence>
<evidence type="ECO:0000313" key="7">
    <source>
        <dbReference type="EMBL" id="ACY17751.1"/>
    </source>
</evidence>
<dbReference type="RefSeq" id="WP_012830343.1">
    <property type="nucleotide sequence ID" value="NC_013440.1"/>
</dbReference>
<protein>
    <submittedName>
        <fullName evidence="7">Pyridoxal phosphate-dependent enzyme, D-cysteine desulfhydrase family</fullName>
        <ecNumber evidence="7">3.5.99.7</ecNumber>
    </submittedName>
</protein>
<dbReference type="InterPro" id="IPR001926">
    <property type="entry name" value="TrpB-like_PALP"/>
</dbReference>
<dbReference type="KEGG" id="hoh:Hoch_5266"/>
<dbReference type="Pfam" id="PF00291">
    <property type="entry name" value="PALP"/>
    <property type="match status" value="1"/>
</dbReference>
<evidence type="ECO:0000313" key="8">
    <source>
        <dbReference type="Proteomes" id="UP000001880"/>
    </source>
</evidence>
<dbReference type="Proteomes" id="UP000001880">
    <property type="component" value="Chromosome"/>
</dbReference>
<dbReference type="EC" id="3.5.99.7" evidence="7"/>
<comment type="similarity">
    <text evidence="2">Belongs to the ACC deaminase/D-cysteine desulfhydrase family.</text>
</comment>
<accession>D0LXJ6</accession>
<feature type="modified residue" description="N6-(pyridoxal phosphate)lysine" evidence="5">
    <location>
        <position position="49"/>
    </location>
</feature>
<feature type="active site" description="Nucleophile" evidence="4">
    <location>
        <position position="76"/>
    </location>
</feature>
<evidence type="ECO:0000256" key="4">
    <source>
        <dbReference type="PIRSR" id="PIRSR006278-1"/>
    </source>
</evidence>
<dbReference type="Gene3D" id="3.40.50.1100">
    <property type="match status" value="2"/>
</dbReference>
<sequence length="337" mass="36194">MRSFEYPARRSLARLPTPLEPLPATGAMLGVDLWIKRDDLTGVEMTGNKVRKLEFLLADALAKGADTLITCGGEQSNHCRATAFAARQAGMDALLLLRTRDPEQPPPARGNILLDRLVGAEIQWIDHQTYGNRAQRMAAEAERLRSAGRTPYIIPEGGSNEIGSWGYVAAIEELAEALVALPPKPTTIVYACGSGGTGAGLLLGARLFGLDRQGLRLSGVNVCNDRDYFVSAISAICAAFDERFGVAAGIESGDIDIVDGYVGAGYGQSRPEELAALRELARREGVVLDPVYTGKAFYGMCQELARDRARFGERVIFLHTGGIFGLLAQAEALAEVL</sequence>
<dbReference type="NCBIfam" id="TIGR01275">
    <property type="entry name" value="ACC_deam_rel"/>
    <property type="match status" value="1"/>
</dbReference>
<dbReference type="HOGENOM" id="CLU_048897_1_0_7"/>
<proteinExistence type="inferred from homology"/>
<dbReference type="GO" id="GO:0019148">
    <property type="term" value="F:D-cysteine desulfhydrase activity"/>
    <property type="evidence" value="ECO:0007669"/>
    <property type="project" value="TreeGrafter"/>
</dbReference>
<keyword evidence="3 5" id="KW-0663">Pyridoxal phosphate</keyword>
<gene>
    <name evidence="7" type="ordered locus">Hoch_5266</name>
</gene>
<evidence type="ECO:0000256" key="5">
    <source>
        <dbReference type="PIRSR" id="PIRSR006278-2"/>
    </source>
</evidence>
<dbReference type="EMBL" id="CP001804">
    <property type="protein sequence ID" value="ACY17751.1"/>
    <property type="molecule type" value="Genomic_DNA"/>
</dbReference>
<dbReference type="AlphaFoldDB" id="D0LXJ6"/>
<keyword evidence="7" id="KW-0378">Hydrolase</keyword>
<dbReference type="PIRSF" id="PIRSF006278">
    <property type="entry name" value="ACCD_DCysDesulf"/>
    <property type="match status" value="1"/>
</dbReference>
<name>D0LXJ6_HALO1</name>
<comment type="cofactor">
    <cofactor evidence="1">
        <name>pyridoxal 5'-phosphate</name>
        <dbReference type="ChEBI" id="CHEBI:597326"/>
    </cofactor>
</comment>